<reference evidence="16" key="1">
    <citation type="journal article" date="2016" name="Genome Announc.">
        <title>Genome sequences of three species of Hanseniaspora isolated from spontaneous wine fermentations.</title>
        <authorList>
            <person name="Sternes P.R."/>
            <person name="Lee D."/>
            <person name="Kutyna D.R."/>
            <person name="Borneman A.R."/>
        </authorList>
    </citation>
    <scope>NUCLEOTIDE SEQUENCE [LARGE SCALE GENOMIC DNA]</scope>
    <source>
        <strain evidence="16">AWRI3579</strain>
    </source>
</reference>
<feature type="binding site" evidence="9">
    <location>
        <position position="104"/>
    </location>
    <ligand>
        <name>substrate</name>
    </ligand>
</feature>
<evidence type="ECO:0000313" key="16">
    <source>
        <dbReference type="Proteomes" id="UP000095728"/>
    </source>
</evidence>
<evidence type="ECO:0000256" key="8">
    <source>
        <dbReference type="PIRSR" id="PIRSR000102-1"/>
    </source>
</evidence>
<dbReference type="SUPFAM" id="SSF51735">
    <property type="entry name" value="NAD(P)-binding Rossmann-fold domains"/>
    <property type="match status" value="1"/>
</dbReference>
<evidence type="ECO:0000256" key="12">
    <source>
        <dbReference type="RuleBase" id="RU003405"/>
    </source>
</evidence>
<dbReference type="PIRSF" id="PIRSF000102">
    <property type="entry name" value="Lac_mal_DH"/>
    <property type="match status" value="1"/>
</dbReference>
<evidence type="ECO:0000256" key="10">
    <source>
        <dbReference type="PIRSR" id="PIRSR000102-3"/>
    </source>
</evidence>
<evidence type="ECO:0000256" key="5">
    <source>
        <dbReference type="ARBA" id="ARBA00023002"/>
    </source>
</evidence>
<dbReference type="InterPro" id="IPR015955">
    <property type="entry name" value="Lactate_DH/Glyco_Ohase_4_C"/>
</dbReference>
<dbReference type="InParanoid" id="A0A1E5RBG6"/>
<feature type="binding site" evidence="10">
    <location>
        <position position="117"/>
    </location>
    <ligand>
        <name>NAD(+)</name>
        <dbReference type="ChEBI" id="CHEBI:57540"/>
    </ligand>
</feature>
<evidence type="ECO:0000259" key="14">
    <source>
        <dbReference type="Pfam" id="PF02866"/>
    </source>
</evidence>
<keyword evidence="16" id="KW-1185">Reference proteome</keyword>
<dbReference type="AlphaFoldDB" id="A0A1E5RBG6"/>
<dbReference type="GO" id="GO:0006108">
    <property type="term" value="P:malate metabolic process"/>
    <property type="evidence" value="ECO:0007669"/>
    <property type="project" value="InterPro"/>
</dbReference>
<dbReference type="FunFam" id="3.40.50.720:FF:000013">
    <property type="entry name" value="Malate dehydrogenase"/>
    <property type="match status" value="1"/>
</dbReference>
<feature type="binding site" evidence="10">
    <location>
        <position position="250"/>
    </location>
    <ligand>
        <name>NAD(+)</name>
        <dbReference type="ChEBI" id="CHEBI:57540"/>
    </ligand>
</feature>
<accession>A0A1E5RBG6</accession>
<feature type="domain" description="Lactate/malate dehydrogenase C-terminal" evidence="14">
    <location>
        <begin position="170"/>
        <end position="335"/>
    </location>
</feature>
<dbReference type="InterPro" id="IPR001557">
    <property type="entry name" value="L-lactate/malate_DH"/>
</dbReference>
<dbReference type="OrthoDB" id="4069699at2759"/>
<feature type="binding site" evidence="10">
    <location>
        <begin position="140"/>
        <end position="142"/>
    </location>
    <ligand>
        <name>NAD(+)</name>
        <dbReference type="ChEBI" id="CHEBI:57540"/>
    </ligand>
</feature>
<feature type="active site" description="Proton acceptor" evidence="8">
    <location>
        <position position="200"/>
    </location>
</feature>
<evidence type="ECO:0000256" key="1">
    <source>
        <dbReference type="ARBA" id="ARBA00008824"/>
    </source>
</evidence>
<evidence type="ECO:0000256" key="11">
    <source>
        <dbReference type="RuleBase" id="RU003369"/>
    </source>
</evidence>
<evidence type="ECO:0000256" key="2">
    <source>
        <dbReference type="ARBA" id="ARBA00011738"/>
    </source>
</evidence>
<dbReference type="SUPFAM" id="SSF56327">
    <property type="entry name" value="LDH C-terminal domain-like"/>
    <property type="match status" value="1"/>
</dbReference>
<proteinExistence type="inferred from homology"/>
<feature type="domain" description="Lactate/malate dehydrogenase N-terminal" evidence="13">
    <location>
        <begin position="24"/>
        <end position="168"/>
    </location>
</feature>
<comment type="caution">
    <text evidence="15">The sequence shown here is derived from an EMBL/GenBank/DDBJ whole genome shotgun (WGS) entry which is preliminary data.</text>
</comment>
<protein>
    <recommendedName>
        <fullName evidence="3 12">Malate dehydrogenase</fullName>
        <ecNumber evidence="3 12">1.1.1.37</ecNumber>
    </recommendedName>
</protein>
<evidence type="ECO:0000256" key="6">
    <source>
        <dbReference type="ARBA" id="ARBA00023027"/>
    </source>
</evidence>
<dbReference type="PANTHER" id="PTHR11540">
    <property type="entry name" value="MALATE AND LACTATE DEHYDROGENASE"/>
    <property type="match status" value="1"/>
</dbReference>
<dbReference type="PROSITE" id="PS00068">
    <property type="entry name" value="MDH"/>
    <property type="match status" value="1"/>
</dbReference>
<dbReference type="FunCoup" id="A0A1E5RBG6">
    <property type="interactions" value="859"/>
</dbReference>
<dbReference type="EMBL" id="LPNM01000008">
    <property type="protein sequence ID" value="OEJ83913.1"/>
    <property type="molecule type" value="Genomic_DNA"/>
</dbReference>
<dbReference type="Gene3D" id="3.40.50.720">
    <property type="entry name" value="NAD(P)-binding Rossmann-like Domain"/>
    <property type="match status" value="1"/>
</dbReference>
<sequence>MFSTKALNKSTQRLFSTTNPTNFKVTVLGAGGGIGQPLSLLMKLNHKVTDLRLYDLRGAKGVATDLSHIPTNSTVQGFTPEESDGLKNALDNTDVVLIPAGVPRKPGMTRDDLFSINAGIVRDLAKAAAQYCPNAAICVISNPVNSTVPIVAEVFKKSGVYNPKKLFGVTTLDSIRASRFISEVEGTNPTQEKVTVVGGHSGVTILPLISQTKHSMMPKETREKLIHRIQFGGDEVVQAKNGAGSATLSMAQAGALFAGKILQGLDGEADVITPSFVDSPLFKNEGIEFFSSPITLGPEGAEKIHSLGNLSSEEEEMLATCKETLVKNIAKGKKFIDDSKL</sequence>
<comment type="subunit">
    <text evidence="2">Homodimer.</text>
</comment>
<dbReference type="InterPro" id="IPR022383">
    <property type="entry name" value="Lactate/malate_DH_C"/>
</dbReference>
<dbReference type="STRING" id="56408.A0A1E5RBG6"/>
<keyword evidence="6 10" id="KW-0520">NAD</keyword>
<name>A0A1E5RBG6_9ASCO</name>
<evidence type="ECO:0000256" key="4">
    <source>
        <dbReference type="ARBA" id="ARBA00022532"/>
    </source>
</evidence>
<keyword evidence="5 11" id="KW-0560">Oxidoreductase</keyword>
<dbReference type="InterPro" id="IPR001236">
    <property type="entry name" value="Lactate/malate_DH_N"/>
</dbReference>
<evidence type="ECO:0000256" key="9">
    <source>
        <dbReference type="PIRSR" id="PIRSR000102-2"/>
    </source>
</evidence>
<dbReference type="GO" id="GO:0006099">
    <property type="term" value="P:tricarboxylic acid cycle"/>
    <property type="evidence" value="ECO:0007669"/>
    <property type="project" value="UniProtKB-KW"/>
</dbReference>
<dbReference type="NCBIfam" id="TIGR01772">
    <property type="entry name" value="MDH_euk_gproteo"/>
    <property type="match status" value="1"/>
</dbReference>
<feature type="binding site" evidence="9">
    <location>
        <position position="176"/>
    </location>
    <ligand>
        <name>substrate</name>
    </ligand>
</feature>
<organism evidence="15 16">
    <name type="scientific">Hanseniaspora osmophila</name>
    <dbReference type="NCBI Taxonomy" id="56408"/>
    <lineage>
        <taxon>Eukaryota</taxon>
        <taxon>Fungi</taxon>
        <taxon>Dikarya</taxon>
        <taxon>Ascomycota</taxon>
        <taxon>Saccharomycotina</taxon>
        <taxon>Saccharomycetes</taxon>
        <taxon>Saccharomycodales</taxon>
        <taxon>Saccharomycodaceae</taxon>
        <taxon>Hanseniaspora</taxon>
    </lineage>
</organism>
<dbReference type="CDD" id="cd01337">
    <property type="entry name" value="MDH_glyoxysomal_mitochondrial"/>
    <property type="match status" value="1"/>
</dbReference>
<feature type="binding site" evidence="10">
    <location>
        <begin position="29"/>
        <end position="35"/>
    </location>
    <ligand>
        <name>NAD(+)</name>
        <dbReference type="ChEBI" id="CHEBI:57540"/>
    </ligand>
</feature>
<dbReference type="InterPro" id="IPR001252">
    <property type="entry name" value="Malate_DH_AS"/>
</dbReference>
<evidence type="ECO:0000313" key="15">
    <source>
        <dbReference type="EMBL" id="OEJ83913.1"/>
    </source>
</evidence>
<dbReference type="Proteomes" id="UP000095728">
    <property type="component" value="Unassembled WGS sequence"/>
</dbReference>
<evidence type="ECO:0000256" key="3">
    <source>
        <dbReference type="ARBA" id="ARBA00012995"/>
    </source>
</evidence>
<keyword evidence="4 12" id="KW-0816">Tricarboxylic acid cycle</keyword>
<dbReference type="Pfam" id="PF00056">
    <property type="entry name" value="Ldh_1_N"/>
    <property type="match status" value="1"/>
</dbReference>
<gene>
    <name evidence="15" type="ORF">AWRI3579_g2489</name>
</gene>
<dbReference type="Pfam" id="PF02866">
    <property type="entry name" value="Ldh_1_C"/>
    <property type="match status" value="1"/>
</dbReference>
<dbReference type="EC" id="1.1.1.37" evidence="3 12"/>
<comment type="catalytic activity">
    <reaction evidence="7 12">
        <text>(S)-malate + NAD(+) = oxaloacetate + NADH + H(+)</text>
        <dbReference type="Rhea" id="RHEA:21432"/>
        <dbReference type="ChEBI" id="CHEBI:15378"/>
        <dbReference type="ChEBI" id="CHEBI:15589"/>
        <dbReference type="ChEBI" id="CHEBI:16452"/>
        <dbReference type="ChEBI" id="CHEBI:57540"/>
        <dbReference type="ChEBI" id="CHEBI:57945"/>
        <dbReference type="EC" id="1.1.1.37"/>
    </reaction>
</comment>
<evidence type="ECO:0000259" key="13">
    <source>
        <dbReference type="Pfam" id="PF00056"/>
    </source>
</evidence>
<dbReference type="InterPro" id="IPR010097">
    <property type="entry name" value="Malate_DH_type1"/>
</dbReference>
<evidence type="ECO:0000256" key="7">
    <source>
        <dbReference type="ARBA" id="ARBA00048313"/>
    </source>
</evidence>
<dbReference type="FunFam" id="3.90.110.10:FF:000001">
    <property type="entry name" value="Malate dehydrogenase"/>
    <property type="match status" value="1"/>
</dbReference>
<dbReference type="GO" id="GO:0030060">
    <property type="term" value="F:L-malate dehydrogenase (NAD+) activity"/>
    <property type="evidence" value="ECO:0007669"/>
    <property type="project" value="UniProtKB-EC"/>
</dbReference>
<dbReference type="Gene3D" id="3.90.110.10">
    <property type="entry name" value="Lactate dehydrogenase/glycoside hydrolase, family 4, C-terminal"/>
    <property type="match status" value="1"/>
</dbReference>
<feature type="binding site" evidence="10">
    <location>
        <position position="55"/>
    </location>
    <ligand>
        <name>NAD(+)</name>
        <dbReference type="ChEBI" id="CHEBI:57540"/>
    </ligand>
</feature>
<feature type="binding site" evidence="9">
    <location>
        <position position="110"/>
    </location>
    <ligand>
        <name>substrate</name>
    </ligand>
</feature>
<comment type="similarity">
    <text evidence="1">Belongs to the LDH/MDH superfamily. MDH type 1 family.</text>
</comment>
<dbReference type="InterPro" id="IPR036291">
    <property type="entry name" value="NAD(P)-bd_dom_sf"/>
</dbReference>
<dbReference type="GO" id="GO:0005739">
    <property type="term" value="C:mitochondrion"/>
    <property type="evidence" value="ECO:0007669"/>
    <property type="project" value="TreeGrafter"/>
</dbReference>
<feature type="binding site" evidence="9">
    <location>
        <position position="142"/>
    </location>
    <ligand>
        <name>substrate</name>
    </ligand>
</feature>
<dbReference type="PANTHER" id="PTHR11540:SF73">
    <property type="entry name" value="MALATE DEHYDROGENASE, MITOCHONDRIAL"/>
    <property type="match status" value="1"/>
</dbReference>